<proteinExistence type="predicted"/>
<dbReference type="EMBL" id="MT143205">
    <property type="protein sequence ID" value="QJA94128.1"/>
    <property type="molecule type" value="Genomic_DNA"/>
</dbReference>
<organism evidence="1">
    <name type="scientific">viral metagenome</name>
    <dbReference type="NCBI Taxonomy" id="1070528"/>
    <lineage>
        <taxon>unclassified sequences</taxon>
        <taxon>metagenomes</taxon>
        <taxon>organismal metagenomes</taxon>
    </lineage>
</organism>
<accession>A0A6M3LMB1</accession>
<protein>
    <submittedName>
        <fullName evidence="1">Uncharacterized protein</fullName>
    </submittedName>
</protein>
<gene>
    <name evidence="1" type="ORF">MM415B03992_0012</name>
    <name evidence="2" type="ORF">TM448B02856_0013</name>
</gene>
<evidence type="ECO:0000313" key="2">
    <source>
        <dbReference type="EMBL" id="QJI01982.1"/>
    </source>
</evidence>
<dbReference type="AlphaFoldDB" id="A0A6M3LMB1"/>
<name>A0A6M3LMB1_9ZZZZ</name>
<sequence>MNTIQDFAKLVEKEHNDRREKEYPNLQHYELVKIKPGKKYTKVDVGSSGKFMVDADGNIFGIKGYGVIHRGKRYGTLDTINEYYWGNYSPIKRTDT</sequence>
<reference evidence="1" key="1">
    <citation type="submission" date="2020-03" db="EMBL/GenBank/DDBJ databases">
        <title>The deep terrestrial virosphere.</title>
        <authorList>
            <person name="Holmfeldt K."/>
            <person name="Nilsson E."/>
            <person name="Simone D."/>
            <person name="Lopez-Fernandez M."/>
            <person name="Wu X."/>
            <person name="de Brujin I."/>
            <person name="Lundin D."/>
            <person name="Andersson A."/>
            <person name="Bertilsson S."/>
            <person name="Dopson M."/>
        </authorList>
    </citation>
    <scope>NUCLEOTIDE SEQUENCE</scope>
    <source>
        <strain evidence="1">MM415B03992</strain>
        <strain evidence="2">TM448B02856</strain>
    </source>
</reference>
<evidence type="ECO:0000313" key="1">
    <source>
        <dbReference type="EMBL" id="QJA94128.1"/>
    </source>
</evidence>
<dbReference type="EMBL" id="MT144966">
    <property type="protein sequence ID" value="QJI01982.1"/>
    <property type="molecule type" value="Genomic_DNA"/>
</dbReference>